<dbReference type="InterPro" id="IPR006913">
    <property type="entry name" value="CENP-V/GFA"/>
</dbReference>
<comment type="similarity">
    <text evidence="1">Belongs to the Gfa family.</text>
</comment>
<reference evidence="5" key="2">
    <citation type="submission" date="2025-08" db="UniProtKB">
        <authorList>
            <consortium name="Ensembl"/>
        </authorList>
    </citation>
    <scope>IDENTIFICATION</scope>
</reference>
<sequence>ELADELPPNLRKEGARLGIGGMDLGEQVGRWISFQKEHNLSAEETAKLLLDSFESKGLLKHRGGCHCGAIRFEVWASVDLHVFDCNCSICRKKQNRHFIVPASHFKLLQGAHNLTTYTFNSHNAKHTFCKTCGVQSFYTPRSNPNGYGRSEAKTEFHFY</sequence>
<gene>
    <name evidence="5" type="primary">CENPV</name>
</gene>
<keyword evidence="2" id="KW-0479">Metal-binding</keyword>
<dbReference type="InterPro" id="IPR011057">
    <property type="entry name" value="Mss4-like_sf"/>
</dbReference>
<dbReference type="GeneTree" id="ENSGT00390000003183"/>
<dbReference type="GO" id="GO:0016846">
    <property type="term" value="F:carbon-sulfur lyase activity"/>
    <property type="evidence" value="ECO:0007669"/>
    <property type="project" value="InterPro"/>
</dbReference>
<feature type="domain" description="CENP-V/GFA" evidence="4">
    <location>
        <begin position="61"/>
        <end position="159"/>
    </location>
</feature>
<dbReference type="InParanoid" id="H2ZRW8"/>
<dbReference type="PROSITE" id="PS51891">
    <property type="entry name" value="CENP_V_GFA"/>
    <property type="match status" value="1"/>
</dbReference>
<dbReference type="InterPro" id="IPR052355">
    <property type="entry name" value="CENP-V-like"/>
</dbReference>
<organism evidence="5 6">
    <name type="scientific">Latimeria chalumnae</name>
    <name type="common">Coelacanth</name>
    <dbReference type="NCBI Taxonomy" id="7897"/>
    <lineage>
        <taxon>Eukaryota</taxon>
        <taxon>Metazoa</taxon>
        <taxon>Chordata</taxon>
        <taxon>Craniata</taxon>
        <taxon>Vertebrata</taxon>
        <taxon>Euteleostomi</taxon>
        <taxon>Coelacanthiformes</taxon>
        <taxon>Coelacanthidae</taxon>
        <taxon>Latimeria</taxon>
    </lineage>
</organism>
<dbReference type="Proteomes" id="UP000008672">
    <property type="component" value="Unassembled WGS sequence"/>
</dbReference>
<dbReference type="AlphaFoldDB" id="H2ZRW8"/>
<protein>
    <submittedName>
        <fullName evidence="5">Centromere protein V</fullName>
    </submittedName>
</protein>
<keyword evidence="6" id="KW-1185">Reference proteome</keyword>
<evidence type="ECO:0000313" key="6">
    <source>
        <dbReference type="Proteomes" id="UP000008672"/>
    </source>
</evidence>
<dbReference type="EMBL" id="AFYH01241276">
    <property type="status" value="NOT_ANNOTATED_CDS"/>
    <property type="molecule type" value="Genomic_DNA"/>
</dbReference>
<dbReference type="Gene3D" id="2.170.150.70">
    <property type="match status" value="1"/>
</dbReference>
<dbReference type="SUPFAM" id="SSF51316">
    <property type="entry name" value="Mss4-like"/>
    <property type="match status" value="1"/>
</dbReference>
<evidence type="ECO:0000256" key="2">
    <source>
        <dbReference type="ARBA" id="ARBA00022723"/>
    </source>
</evidence>
<dbReference type="eggNOG" id="KOG4192">
    <property type="taxonomic scope" value="Eukaryota"/>
</dbReference>
<accession>H2ZRW8</accession>
<dbReference type="PANTHER" id="PTHR28620:SF1">
    <property type="entry name" value="CENP-V_GFA DOMAIN-CONTAINING PROTEIN"/>
    <property type="match status" value="1"/>
</dbReference>
<dbReference type="Ensembl" id="ENSLACT00000000140.1">
    <property type="protein sequence ID" value="ENSLACP00000000139.1"/>
    <property type="gene ID" value="ENSLACG00000000122.1"/>
</dbReference>
<keyword evidence="3" id="KW-0862">Zinc</keyword>
<dbReference type="GO" id="GO:0046872">
    <property type="term" value="F:metal ion binding"/>
    <property type="evidence" value="ECO:0007669"/>
    <property type="project" value="UniProtKB-KW"/>
</dbReference>
<dbReference type="EMBL" id="AFYH01241277">
    <property type="status" value="NOT_ANNOTATED_CDS"/>
    <property type="molecule type" value="Genomic_DNA"/>
</dbReference>
<evidence type="ECO:0000259" key="4">
    <source>
        <dbReference type="PROSITE" id="PS51891"/>
    </source>
</evidence>
<reference evidence="5" key="3">
    <citation type="submission" date="2025-09" db="UniProtKB">
        <authorList>
            <consortium name="Ensembl"/>
        </authorList>
    </citation>
    <scope>IDENTIFICATION</scope>
</reference>
<dbReference type="Bgee" id="ENSLACG00000000122">
    <property type="expression patterns" value="Expressed in chordate pharynx and 6 other cell types or tissues"/>
</dbReference>
<dbReference type="OMA" id="CNCTICK"/>
<dbReference type="STRING" id="7897.ENSLACP00000000139"/>
<evidence type="ECO:0000256" key="1">
    <source>
        <dbReference type="ARBA" id="ARBA00005495"/>
    </source>
</evidence>
<evidence type="ECO:0000313" key="5">
    <source>
        <dbReference type="Ensembl" id="ENSLACP00000000139.1"/>
    </source>
</evidence>
<dbReference type="PANTHER" id="PTHR28620">
    <property type="entry name" value="CENTROMERE PROTEIN V"/>
    <property type="match status" value="1"/>
</dbReference>
<reference evidence="6" key="1">
    <citation type="submission" date="2011-08" db="EMBL/GenBank/DDBJ databases">
        <title>The draft genome of Latimeria chalumnae.</title>
        <authorList>
            <person name="Di Palma F."/>
            <person name="Alfoldi J."/>
            <person name="Johnson J."/>
            <person name="Berlin A."/>
            <person name="Gnerre S."/>
            <person name="Jaffe D."/>
            <person name="MacCallum I."/>
            <person name="Young S."/>
            <person name="Walker B.J."/>
            <person name="Lander E."/>
            <person name="Lindblad-Toh K."/>
        </authorList>
    </citation>
    <scope>NUCLEOTIDE SEQUENCE [LARGE SCALE GENOMIC DNA]</scope>
    <source>
        <strain evidence="6">Wild caught</strain>
    </source>
</reference>
<dbReference type="Pfam" id="PF04828">
    <property type="entry name" value="GFA"/>
    <property type="match status" value="1"/>
</dbReference>
<proteinExistence type="inferred from homology"/>
<evidence type="ECO:0000256" key="3">
    <source>
        <dbReference type="ARBA" id="ARBA00022833"/>
    </source>
</evidence>
<name>H2ZRW8_LATCH</name>